<feature type="compositionally biased region" description="Polar residues" evidence="2">
    <location>
        <begin position="1"/>
        <end position="15"/>
    </location>
</feature>
<dbReference type="Proteomes" id="UP001501371">
    <property type="component" value="Unassembled WGS sequence"/>
</dbReference>
<feature type="region of interest" description="Disordered" evidence="2">
    <location>
        <begin position="1"/>
        <end position="43"/>
    </location>
</feature>
<reference evidence="4 5" key="1">
    <citation type="journal article" date="2019" name="Int. J. Syst. Evol. Microbiol.">
        <title>The Global Catalogue of Microorganisms (GCM) 10K type strain sequencing project: providing services to taxonomists for standard genome sequencing and annotation.</title>
        <authorList>
            <consortium name="The Broad Institute Genomics Platform"/>
            <consortium name="The Broad Institute Genome Sequencing Center for Infectious Disease"/>
            <person name="Wu L."/>
            <person name="Ma J."/>
        </authorList>
    </citation>
    <scope>NUCLEOTIDE SEQUENCE [LARGE SCALE GENOMIC DNA]</scope>
    <source>
        <strain evidence="4 5">JCM 12696</strain>
    </source>
</reference>
<evidence type="ECO:0000256" key="2">
    <source>
        <dbReference type="SAM" id="MobiDB-lite"/>
    </source>
</evidence>
<gene>
    <name evidence="4" type="ORF">GCM10009654_00010</name>
</gene>
<feature type="domain" description="Flavin reductase like" evidence="3">
    <location>
        <begin position="55"/>
        <end position="203"/>
    </location>
</feature>
<dbReference type="RefSeq" id="WP_425573876.1">
    <property type="nucleotide sequence ID" value="NZ_BAAAKV010000001.1"/>
</dbReference>
<accession>A0ABN1UF54</accession>
<name>A0ABN1UF54_9ACTN</name>
<dbReference type="InterPro" id="IPR012349">
    <property type="entry name" value="Split_barrel_FMN-bd"/>
</dbReference>
<dbReference type="InterPro" id="IPR050268">
    <property type="entry name" value="NADH-dep_flavin_reductase"/>
</dbReference>
<protein>
    <recommendedName>
        <fullName evidence="3">Flavin reductase like domain-containing protein</fullName>
    </recommendedName>
</protein>
<dbReference type="EMBL" id="BAAAKV010000001">
    <property type="protein sequence ID" value="GAA1148846.1"/>
    <property type="molecule type" value="Genomic_DNA"/>
</dbReference>
<evidence type="ECO:0000259" key="3">
    <source>
        <dbReference type="SMART" id="SM00903"/>
    </source>
</evidence>
<dbReference type="PANTHER" id="PTHR30466:SF15">
    <property type="entry name" value="POSSIBLE OXIDOREDUCTASE"/>
    <property type="match status" value="1"/>
</dbReference>
<proteinExistence type="predicted"/>
<dbReference type="InterPro" id="IPR002563">
    <property type="entry name" value="Flavin_Rdtase-like_dom"/>
</dbReference>
<evidence type="ECO:0000313" key="4">
    <source>
        <dbReference type="EMBL" id="GAA1148846.1"/>
    </source>
</evidence>
<dbReference type="SMART" id="SM00903">
    <property type="entry name" value="Flavin_Reduct"/>
    <property type="match status" value="1"/>
</dbReference>
<dbReference type="Gene3D" id="2.30.110.10">
    <property type="entry name" value="Electron Transport, Fmn-binding Protein, Chain A"/>
    <property type="match status" value="1"/>
</dbReference>
<organism evidence="4 5">
    <name type="scientific">Streptomyces hebeiensis</name>
    <dbReference type="NCBI Taxonomy" id="229486"/>
    <lineage>
        <taxon>Bacteria</taxon>
        <taxon>Bacillati</taxon>
        <taxon>Actinomycetota</taxon>
        <taxon>Actinomycetes</taxon>
        <taxon>Kitasatosporales</taxon>
        <taxon>Streptomycetaceae</taxon>
        <taxon>Streptomyces</taxon>
    </lineage>
</organism>
<dbReference type="SUPFAM" id="SSF50475">
    <property type="entry name" value="FMN-binding split barrel"/>
    <property type="match status" value="1"/>
</dbReference>
<evidence type="ECO:0000256" key="1">
    <source>
        <dbReference type="ARBA" id="ARBA00023002"/>
    </source>
</evidence>
<dbReference type="Pfam" id="PF01613">
    <property type="entry name" value="Flavin_Reduct"/>
    <property type="match status" value="1"/>
</dbReference>
<feature type="region of interest" description="Disordered" evidence="2">
    <location>
        <begin position="182"/>
        <end position="209"/>
    </location>
</feature>
<dbReference type="PANTHER" id="PTHR30466">
    <property type="entry name" value="FLAVIN REDUCTASE"/>
    <property type="match status" value="1"/>
</dbReference>
<comment type="caution">
    <text evidence="4">The sequence shown here is derived from an EMBL/GenBank/DDBJ whole genome shotgun (WGS) entry which is preliminary data.</text>
</comment>
<evidence type="ECO:0000313" key="5">
    <source>
        <dbReference type="Proteomes" id="UP001501371"/>
    </source>
</evidence>
<keyword evidence="5" id="KW-1185">Reference proteome</keyword>
<sequence length="209" mass="21719">MSRTQSGTDDTTESGMDSGPNGGAADGPYGVTENDDSGGRARGDAAAAEAVRRFIPLLDYPLYVVTVASAGERAGCLVGFASQCSIGPERFMIWLSRANHTFGVARSAALLGVHLLGRHQYALAELFGGRTGDRFDKFGHVRWYEGEGGTPVLTDAPAWFVGRVEGRTDGGDHVGFLLTPVTGGGPRAGRGDPLRLSDAAGLTAGHPAT</sequence>
<keyword evidence="1" id="KW-0560">Oxidoreductase</keyword>